<reference evidence="1 2" key="1">
    <citation type="submission" date="2016-05" db="EMBL/GenBank/DDBJ databases">
        <title>Draft genome sequence of a porcine commensal Rothia nasimurium.</title>
        <authorList>
            <person name="Gaiser R.A."/>
            <person name="Van Baarlen P."/>
            <person name="Wells J.M."/>
        </authorList>
    </citation>
    <scope>NUCLEOTIDE SEQUENCE [LARGE SCALE GENOMIC DNA]</scope>
    <source>
        <strain evidence="1 2">PT-32</strain>
    </source>
</reference>
<evidence type="ECO:0000313" key="1">
    <source>
        <dbReference type="EMBL" id="ORC18862.1"/>
    </source>
</evidence>
<organism evidence="1 2">
    <name type="scientific">Rothia nasimurium</name>
    <dbReference type="NCBI Taxonomy" id="85336"/>
    <lineage>
        <taxon>Bacteria</taxon>
        <taxon>Bacillati</taxon>
        <taxon>Actinomycetota</taxon>
        <taxon>Actinomycetes</taxon>
        <taxon>Micrococcales</taxon>
        <taxon>Micrococcaceae</taxon>
        <taxon>Rothia</taxon>
    </lineage>
</organism>
<sequence>MKTSYPEWNRKRFIIVNADDYAQYVAAQKATSYHPTPIHMHSRVTHEERAVEQLGVRIGVATIEVFMGRRPLHHLSAWMTPGCLRAVGQKLERAQIAIAEYHYHYPRVDPHRKPRQIRPRRIIVQRVAPTAYEMSLLVTDGFRTRAIALRAEKKRKRWKIVTLAIA</sequence>
<comment type="caution">
    <text evidence="1">The sequence shown here is derived from an EMBL/GenBank/DDBJ whole genome shotgun (WGS) entry which is preliminary data.</text>
</comment>
<keyword evidence="2" id="KW-1185">Reference proteome</keyword>
<dbReference type="RefSeq" id="WP_083091726.1">
    <property type="nucleotide sequence ID" value="NZ_LXWF01000022.1"/>
</dbReference>
<evidence type="ECO:0000313" key="2">
    <source>
        <dbReference type="Proteomes" id="UP000192359"/>
    </source>
</evidence>
<dbReference type="Pfam" id="PF20060">
    <property type="entry name" value="DUF6459"/>
    <property type="match status" value="1"/>
</dbReference>
<dbReference type="Proteomes" id="UP000192359">
    <property type="component" value="Unassembled WGS sequence"/>
</dbReference>
<proteinExistence type="predicted"/>
<dbReference type="AlphaFoldDB" id="A0A1Y1RPM8"/>
<name>A0A1Y1RPM8_9MICC</name>
<protein>
    <submittedName>
        <fullName evidence="1">Uncharacterized protein</fullName>
    </submittedName>
</protein>
<dbReference type="InterPro" id="IPR045596">
    <property type="entry name" value="DUF6459"/>
</dbReference>
<dbReference type="EMBL" id="LXWF01000022">
    <property type="protein sequence ID" value="ORC18862.1"/>
    <property type="molecule type" value="Genomic_DNA"/>
</dbReference>
<gene>
    <name evidence="1" type="ORF">A7979_02365</name>
</gene>
<accession>A0A1Y1RPM8</accession>
<dbReference type="OrthoDB" id="3731420at2"/>